<evidence type="ECO:0000313" key="5">
    <source>
        <dbReference type="EMBL" id="HIW71304.1"/>
    </source>
</evidence>
<accession>A0A9D1QR78</accession>
<dbReference type="PROSITE" id="PS00211">
    <property type="entry name" value="ABC_TRANSPORTER_1"/>
    <property type="match status" value="1"/>
</dbReference>
<dbReference type="PANTHER" id="PTHR42855:SF2">
    <property type="entry name" value="DRUG RESISTANCE ABC TRANSPORTER,ATP-BINDING PROTEIN"/>
    <property type="match status" value="1"/>
</dbReference>
<evidence type="ECO:0000313" key="6">
    <source>
        <dbReference type="Proteomes" id="UP000886822"/>
    </source>
</evidence>
<gene>
    <name evidence="5" type="ORF">H9875_01625</name>
</gene>
<evidence type="ECO:0000259" key="4">
    <source>
        <dbReference type="PROSITE" id="PS50893"/>
    </source>
</evidence>
<keyword evidence="1" id="KW-0677">Repeat</keyword>
<dbReference type="Pfam" id="PF00005">
    <property type="entry name" value="ABC_tran"/>
    <property type="match status" value="2"/>
</dbReference>
<dbReference type="Proteomes" id="UP000886822">
    <property type="component" value="Unassembled WGS sequence"/>
</dbReference>
<dbReference type="SUPFAM" id="SSF52540">
    <property type="entry name" value="P-loop containing nucleoside triphosphate hydrolases"/>
    <property type="match status" value="2"/>
</dbReference>
<dbReference type="AlphaFoldDB" id="A0A9D1QR78"/>
<feature type="domain" description="ABC transporter" evidence="4">
    <location>
        <begin position="320"/>
        <end position="538"/>
    </location>
</feature>
<dbReference type="InterPro" id="IPR003593">
    <property type="entry name" value="AAA+_ATPase"/>
</dbReference>
<dbReference type="SMART" id="SM00382">
    <property type="entry name" value="AAA"/>
    <property type="match status" value="2"/>
</dbReference>
<name>A0A9D1QR78_9LACO</name>
<evidence type="ECO:0000256" key="1">
    <source>
        <dbReference type="ARBA" id="ARBA00022737"/>
    </source>
</evidence>
<dbReference type="GO" id="GO:0016887">
    <property type="term" value="F:ATP hydrolysis activity"/>
    <property type="evidence" value="ECO:0007669"/>
    <property type="project" value="InterPro"/>
</dbReference>
<dbReference type="PROSITE" id="PS50893">
    <property type="entry name" value="ABC_TRANSPORTER_2"/>
    <property type="match status" value="2"/>
</dbReference>
<comment type="caution">
    <text evidence="5">The sequence shown here is derived from an EMBL/GenBank/DDBJ whole genome shotgun (WGS) entry which is preliminary data.</text>
</comment>
<feature type="domain" description="ABC transporter" evidence="4">
    <location>
        <begin position="2"/>
        <end position="252"/>
    </location>
</feature>
<dbReference type="Gene3D" id="3.40.50.300">
    <property type="entry name" value="P-loop containing nucleotide triphosphate hydrolases"/>
    <property type="match status" value="2"/>
</dbReference>
<reference evidence="5" key="1">
    <citation type="journal article" date="2021" name="PeerJ">
        <title>Extensive microbial diversity within the chicken gut microbiome revealed by metagenomics and culture.</title>
        <authorList>
            <person name="Gilroy R."/>
            <person name="Ravi A."/>
            <person name="Getino M."/>
            <person name="Pursley I."/>
            <person name="Horton D.L."/>
            <person name="Alikhan N.F."/>
            <person name="Baker D."/>
            <person name="Gharbi K."/>
            <person name="Hall N."/>
            <person name="Watson M."/>
            <person name="Adriaenssens E.M."/>
            <person name="Foster-Nyarko E."/>
            <person name="Jarju S."/>
            <person name="Secka A."/>
            <person name="Antonio M."/>
            <person name="Oren A."/>
            <person name="Chaudhuri R.R."/>
            <person name="La Ragione R."/>
            <person name="Hildebrand F."/>
            <person name="Pallen M.J."/>
        </authorList>
    </citation>
    <scope>NUCLEOTIDE SEQUENCE</scope>
    <source>
        <strain evidence="5">CHK173-259</strain>
    </source>
</reference>
<dbReference type="FunFam" id="3.40.50.300:FF:000070">
    <property type="entry name" value="Putative ABC transporter ATP-binding component"/>
    <property type="match status" value="1"/>
</dbReference>
<keyword evidence="3 5" id="KW-0067">ATP-binding</keyword>
<dbReference type="InterPro" id="IPR032781">
    <property type="entry name" value="ABC_tran_Xtn"/>
</dbReference>
<protein>
    <submittedName>
        <fullName evidence="5">ATP-binding cassette domain-containing protein</fullName>
    </submittedName>
</protein>
<dbReference type="GO" id="GO:0005524">
    <property type="term" value="F:ATP binding"/>
    <property type="evidence" value="ECO:0007669"/>
    <property type="project" value="UniProtKB-KW"/>
</dbReference>
<evidence type="ECO:0000256" key="3">
    <source>
        <dbReference type="ARBA" id="ARBA00022840"/>
    </source>
</evidence>
<reference evidence="5" key="2">
    <citation type="submission" date="2021-04" db="EMBL/GenBank/DDBJ databases">
        <authorList>
            <person name="Gilroy R."/>
        </authorList>
    </citation>
    <scope>NUCLEOTIDE SEQUENCE</scope>
    <source>
        <strain evidence="5">CHK173-259</strain>
    </source>
</reference>
<evidence type="ECO:0000256" key="2">
    <source>
        <dbReference type="ARBA" id="ARBA00022741"/>
    </source>
</evidence>
<keyword evidence="2" id="KW-0547">Nucleotide-binding</keyword>
<dbReference type="InterPro" id="IPR017871">
    <property type="entry name" value="ABC_transporter-like_CS"/>
</dbReference>
<dbReference type="PANTHER" id="PTHR42855">
    <property type="entry name" value="ABC TRANSPORTER ATP-BINDING SUBUNIT"/>
    <property type="match status" value="1"/>
</dbReference>
<dbReference type="Pfam" id="PF12848">
    <property type="entry name" value="ABC_tran_Xtn"/>
    <property type="match status" value="1"/>
</dbReference>
<proteinExistence type="predicted"/>
<dbReference type="FunFam" id="3.40.50.300:FF:000011">
    <property type="entry name" value="Putative ABC transporter ATP-binding component"/>
    <property type="match status" value="1"/>
</dbReference>
<organism evidence="5 6">
    <name type="scientific">Candidatus Levilactobacillus faecigallinarum</name>
    <dbReference type="NCBI Taxonomy" id="2838638"/>
    <lineage>
        <taxon>Bacteria</taxon>
        <taxon>Bacillati</taxon>
        <taxon>Bacillota</taxon>
        <taxon>Bacilli</taxon>
        <taxon>Lactobacillales</taxon>
        <taxon>Lactobacillaceae</taxon>
        <taxon>Levilactobacillus</taxon>
    </lineage>
</organism>
<dbReference type="InterPro" id="IPR003439">
    <property type="entry name" value="ABC_transporter-like_ATP-bd"/>
</dbReference>
<dbReference type="InterPro" id="IPR051309">
    <property type="entry name" value="ABCF_ATPase"/>
</dbReference>
<dbReference type="EMBL" id="DXGJ01000016">
    <property type="protein sequence ID" value="HIW71304.1"/>
    <property type="molecule type" value="Genomic_DNA"/>
</dbReference>
<sequence length="545" mass="60651">MLTVSNVSMQFSGRKLYSDVNLKFTPGNCYGVIGANGAGKSTLLKIIEGRLQPTTGSVSLGPNERLSSLNQDHFAFEDEVVLDTVIRGHKQLHDIMTEKNAIYLKPDFSDEDGIRAAELEGEFGEMGGWEAESEASQLLQGLGIGEELHNSQMSELTEPQKVKVLLGQALFGHPDVLILDEPTNGLDVQSISWLENFLADYENTVIVVSHDRHFLNQVCTHICDVDFNKITLFVGNYDFWLESSQLAAQLKANANAKKADQIKQLQEFVARFSANASKSKQATSRKKQLEKITLDDIKPSSRKYPYISFTPERELGNDLVRVEHLTHSVDGVKLFDDVTFTLRPGEKTAFISRNDLTTTILMQILGGNLEPDAGTVTWGQTTSTTYLPKNVNEFFEGNNMPLVDWLRQFAPKEESDNTFLRGFLGKMLFSGEDVLRQVDVLSGGEKVRAMLSKMMLSKANVLLLDDPTNHLDLESITALNDSLVAFKGSMLFTSHDHEFIQTIANRIIEVGPNGIVDRADTTYDEYLAHDEAQAQVQALYATVTE</sequence>
<dbReference type="CDD" id="cd03221">
    <property type="entry name" value="ABCF_EF-3"/>
    <property type="match status" value="2"/>
</dbReference>
<dbReference type="InterPro" id="IPR027417">
    <property type="entry name" value="P-loop_NTPase"/>
</dbReference>